<accession>A0A409WFG4</accession>
<evidence type="ECO:0000313" key="3">
    <source>
        <dbReference type="Proteomes" id="UP000283269"/>
    </source>
</evidence>
<keyword evidence="1" id="KW-0732">Signal</keyword>
<feature type="chain" id="PRO_5019240454" evidence="1">
    <location>
        <begin position="21"/>
        <end position="132"/>
    </location>
</feature>
<feature type="signal peptide" evidence="1">
    <location>
        <begin position="1"/>
        <end position="20"/>
    </location>
</feature>
<comment type="caution">
    <text evidence="2">The sequence shown here is derived from an EMBL/GenBank/DDBJ whole genome shotgun (WGS) entry which is preliminary data.</text>
</comment>
<proteinExistence type="predicted"/>
<sequence>MRLLLSGLLALSACLQVVLSQGDDATVDGMQNALNIQREQMSRLANLMDSAKKPPGGPAKGSTVTFKNPAAKKFLVDGTKIPDVDFDAGPSWSGLMPISGAKNETRKLFFWFWPANNPSDTKDLTFWTNGKI</sequence>
<dbReference type="EMBL" id="NHYD01003441">
    <property type="protein sequence ID" value="PPQ77211.1"/>
    <property type="molecule type" value="Genomic_DNA"/>
</dbReference>
<gene>
    <name evidence="2" type="ORF">CVT25_011057</name>
</gene>
<name>A0A409WFG4_PSICY</name>
<dbReference type="InParanoid" id="A0A409WFG4"/>
<dbReference type="Proteomes" id="UP000283269">
    <property type="component" value="Unassembled WGS sequence"/>
</dbReference>
<dbReference type="SUPFAM" id="SSF53474">
    <property type="entry name" value="alpha/beta-Hydrolases"/>
    <property type="match status" value="1"/>
</dbReference>
<protein>
    <submittedName>
        <fullName evidence="2">Uncharacterized protein</fullName>
    </submittedName>
</protein>
<evidence type="ECO:0000313" key="2">
    <source>
        <dbReference type="EMBL" id="PPQ77211.1"/>
    </source>
</evidence>
<reference evidence="2 3" key="1">
    <citation type="journal article" date="2018" name="Evol. Lett.">
        <title>Horizontal gene cluster transfer increased hallucinogenic mushroom diversity.</title>
        <authorList>
            <person name="Reynolds H.T."/>
            <person name="Vijayakumar V."/>
            <person name="Gluck-Thaler E."/>
            <person name="Korotkin H.B."/>
            <person name="Matheny P.B."/>
            <person name="Slot J.C."/>
        </authorList>
    </citation>
    <scope>NUCLEOTIDE SEQUENCE [LARGE SCALE GENOMIC DNA]</scope>
    <source>
        <strain evidence="2 3">2631</strain>
    </source>
</reference>
<dbReference type="AlphaFoldDB" id="A0A409WFG4"/>
<dbReference type="InterPro" id="IPR029058">
    <property type="entry name" value="AB_hydrolase_fold"/>
</dbReference>
<dbReference type="Gene3D" id="3.40.50.1820">
    <property type="entry name" value="alpha/beta hydrolase"/>
    <property type="match status" value="1"/>
</dbReference>
<evidence type="ECO:0000256" key="1">
    <source>
        <dbReference type="SAM" id="SignalP"/>
    </source>
</evidence>
<dbReference type="OrthoDB" id="3247385at2759"/>
<organism evidence="2 3">
    <name type="scientific">Psilocybe cyanescens</name>
    <dbReference type="NCBI Taxonomy" id="93625"/>
    <lineage>
        <taxon>Eukaryota</taxon>
        <taxon>Fungi</taxon>
        <taxon>Dikarya</taxon>
        <taxon>Basidiomycota</taxon>
        <taxon>Agaricomycotina</taxon>
        <taxon>Agaricomycetes</taxon>
        <taxon>Agaricomycetidae</taxon>
        <taxon>Agaricales</taxon>
        <taxon>Agaricineae</taxon>
        <taxon>Strophariaceae</taxon>
        <taxon>Psilocybe</taxon>
    </lineage>
</organism>
<keyword evidence="3" id="KW-1185">Reference proteome</keyword>